<reference evidence="2" key="1">
    <citation type="submission" date="2013-09" db="EMBL/GenBank/DDBJ databases">
        <title>The Genome Sequence of Anopheles culicifacies species A.</title>
        <authorList>
            <consortium name="The Broad Institute Genomics Platform"/>
            <person name="Neafsey D.E."/>
            <person name="Besansky N."/>
            <person name="Howell P."/>
            <person name="Walton C."/>
            <person name="Young S.K."/>
            <person name="Zeng Q."/>
            <person name="Gargeya S."/>
            <person name="Fitzgerald M."/>
            <person name="Haas B."/>
            <person name="Abouelleil A."/>
            <person name="Allen A.W."/>
            <person name="Alvarado L."/>
            <person name="Arachchi H.M."/>
            <person name="Berlin A.M."/>
            <person name="Chapman S.B."/>
            <person name="Gainer-Dewar J."/>
            <person name="Goldberg J."/>
            <person name="Griggs A."/>
            <person name="Gujja S."/>
            <person name="Hansen M."/>
            <person name="Howarth C."/>
            <person name="Imamovic A."/>
            <person name="Ireland A."/>
            <person name="Larimer J."/>
            <person name="McCowan C."/>
            <person name="Murphy C."/>
            <person name="Pearson M."/>
            <person name="Poon T.W."/>
            <person name="Priest M."/>
            <person name="Roberts A."/>
            <person name="Saif S."/>
            <person name="Shea T."/>
            <person name="Sisk P."/>
            <person name="Sykes S."/>
            <person name="Wortman J."/>
            <person name="Nusbaum C."/>
            <person name="Birren B."/>
        </authorList>
    </citation>
    <scope>NUCLEOTIDE SEQUENCE [LARGE SCALE GENOMIC DNA]</scope>
    <source>
        <strain evidence="2">A-37</strain>
    </source>
</reference>
<proteinExistence type="predicted"/>
<dbReference type="EnsemblMetazoa" id="ACUA014338-RA">
    <property type="protein sequence ID" value="ACUA014338-PA"/>
    <property type="gene ID" value="ACUA014338"/>
</dbReference>
<organism evidence="1 2">
    <name type="scientific">Anopheles culicifacies</name>
    <dbReference type="NCBI Taxonomy" id="139723"/>
    <lineage>
        <taxon>Eukaryota</taxon>
        <taxon>Metazoa</taxon>
        <taxon>Ecdysozoa</taxon>
        <taxon>Arthropoda</taxon>
        <taxon>Hexapoda</taxon>
        <taxon>Insecta</taxon>
        <taxon>Pterygota</taxon>
        <taxon>Neoptera</taxon>
        <taxon>Endopterygota</taxon>
        <taxon>Diptera</taxon>
        <taxon>Nematocera</taxon>
        <taxon>Culicoidea</taxon>
        <taxon>Culicidae</taxon>
        <taxon>Anophelinae</taxon>
        <taxon>Anopheles</taxon>
        <taxon>culicifacies species complex</taxon>
    </lineage>
</organism>
<dbReference type="EMBL" id="AXCM01002156">
    <property type="status" value="NOT_ANNOTATED_CDS"/>
    <property type="molecule type" value="Genomic_DNA"/>
</dbReference>
<evidence type="ECO:0000313" key="2">
    <source>
        <dbReference type="Proteomes" id="UP000075883"/>
    </source>
</evidence>
<dbReference type="VEuPathDB" id="VectorBase:ACUA014338"/>
<evidence type="ECO:0000313" key="1">
    <source>
        <dbReference type="EnsemblMetazoa" id="ACUA014338-PA"/>
    </source>
</evidence>
<dbReference type="Proteomes" id="UP000075883">
    <property type="component" value="Unassembled WGS sequence"/>
</dbReference>
<keyword evidence="2" id="KW-1185">Reference proteome</keyword>
<reference evidence="1" key="2">
    <citation type="submission" date="2020-05" db="UniProtKB">
        <authorList>
            <consortium name="EnsemblMetazoa"/>
        </authorList>
    </citation>
    <scope>IDENTIFICATION</scope>
    <source>
        <strain evidence="1">A-37</strain>
    </source>
</reference>
<name>A0A182MBP8_9DIPT</name>
<accession>A0A182MBP8</accession>
<protein>
    <submittedName>
        <fullName evidence="1">Uncharacterized protein</fullName>
    </submittedName>
</protein>
<dbReference type="AlphaFoldDB" id="A0A182MBP8"/>
<sequence length="524" mass="57926">MEPGNGGARSLEPSAKLCTTSNGSNQVYDVQLETAAPGCGPSEMNTFVTAVPDFGVDVSIRGSVAVRDAAVRLEERFLELTAHMDFTLVSSYDKLSLLRNQFTYLVQNLTSIGLTFATTLNSATTSNSNVTGTFEPIMLSVSQLQTLQITQISGIIGEIDNIVGAPVRAELQDTFDRFYSSVQNMYGALIQLIAAIQSSNSPGNINSAFVFHVNRAVDLLRANVLPLNYTIGSTGENIRVADAFLRRLSLAMQTGGNTVRSEVRRYKRHVGQLASATHQAAECTRQEVSELSATSLLQTLCNLSSEECPLQAAVQSVVESTTTEFNRVIGAVEQHFEHLSEQSDFVEELTERFSDIYELGLLLADVAIIKRPYSLYCFNKFAHLVEQLITRLTDGVTVCLRQELTRLRSLQSSLVNMLATLVYDVEDVMEHLQLCTMTLYRSECVTELGMLYDHLATQLEGKLDAIENFSHAESNASYKRLQLCVFHSKATVFLMNIPNLRDDIETCRYSGPNLHQPVKMVGEH</sequence>